<dbReference type="Proteomes" id="UP000886841">
    <property type="component" value="Unassembled WGS sequence"/>
</dbReference>
<dbReference type="Pfam" id="PF00005">
    <property type="entry name" value="ABC_tran"/>
    <property type="match status" value="2"/>
</dbReference>
<keyword evidence="7" id="KW-1278">Translocase</keyword>
<dbReference type="InterPro" id="IPR027417">
    <property type="entry name" value="P-loop_NTPase"/>
</dbReference>
<dbReference type="EMBL" id="DVHU01000095">
    <property type="protein sequence ID" value="HIR93865.1"/>
    <property type="molecule type" value="Genomic_DNA"/>
</dbReference>
<dbReference type="InterPro" id="IPR050107">
    <property type="entry name" value="ABC_carbohydrate_import_ATPase"/>
</dbReference>
<dbReference type="CDD" id="cd03215">
    <property type="entry name" value="ABC_Carb_Monos_II"/>
    <property type="match status" value="1"/>
</dbReference>
<dbReference type="GO" id="GO:0005886">
    <property type="term" value="C:plasma membrane"/>
    <property type="evidence" value="ECO:0007669"/>
    <property type="project" value="UniProtKB-SubCell"/>
</dbReference>
<evidence type="ECO:0000256" key="7">
    <source>
        <dbReference type="ARBA" id="ARBA00022967"/>
    </source>
</evidence>
<dbReference type="GO" id="GO:0016887">
    <property type="term" value="F:ATP hydrolysis activity"/>
    <property type="evidence" value="ECO:0007669"/>
    <property type="project" value="InterPro"/>
</dbReference>
<evidence type="ECO:0000256" key="5">
    <source>
        <dbReference type="ARBA" id="ARBA00022741"/>
    </source>
</evidence>
<dbReference type="SMART" id="SM00382">
    <property type="entry name" value="AAA"/>
    <property type="match status" value="2"/>
</dbReference>
<organism evidence="10 11">
    <name type="scientific">Candidatus Egerieimonas intestinavium</name>
    <dbReference type="NCBI Taxonomy" id="2840777"/>
    <lineage>
        <taxon>Bacteria</taxon>
        <taxon>Bacillati</taxon>
        <taxon>Bacillota</taxon>
        <taxon>Clostridia</taxon>
        <taxon>Lachnospirales</taxon>
        <taxon>Lachnospiraceae</taxon>
        <taxon>Lachnospiraceae incertae sedis</taxon>
        <taxon>Candidatus Egerieimonas</taxon>
    </lineage>
</organism>
<sequence>MEENIKMELRHVSKSFPGVKALDDVSFQLKKGSVHVLCGENGAGKSTLMKVLYGLYRPDEGEIVIDGKTVGISSPMDARKNKISMVFQELSYVPDMTLEENLFLGRWHKKSPVQMDWKRIRRETVELLKSEGLPYAPDTLLRDMTVSNIQMLEILKAISFNAEILIMDEPTSSISNQDVEFLIGKINELRDRGMSIIYISHKMDEIFRIADEITVLRDGKTIKTLHRDETNVDEIIELMVGRKLENQYPKEEIPVGEELLRVEHLTRAGVFEDINFSVKAGEIVGFAGLVGAGRTEVMSAVFGMDNYDSGKISLKGKSLECRRNIRKVIDSGITMVTEDRRRYGIIPIRSVLENASLANLKKYFSGGRGHKKQELKEVSEVFGKVRVKTPSLETPIVNLSGGNQQKVILSKWMLCENAQVVIMDEPTRGIDVGAKKEIYELMNVLAASGKGIVMISSELPELIGMCDRIYIMKEGKISGCLDERELFSQERIMSFAVS</sequence>
<accession>A0A9D1JGI3</accession>
<evidence type="ECO:0000256" key="1">
    <source>
        <dbReference type="ARBA" id="ARBA00004202"/>
    </source>
</evidence>
<evidence type="ECO:0000256" key="2">
    <source>
        <dbReference type="ARBA" id="ARBA00022448"/>
    </source>
</evidence>
<keyword evidence="8" id="KW-0472">Membrane</keyword>
<keyword evidence="6 10" id="KW-0067">ATP-binding</keyword>
<dbReference type="InterPro" id="IPR017871">
    <property type="entry name" value="ABC_transporter-like_CS"/>
</dbReference>
<proteinExistence type="predicted"/>
<dbReference type="AlphaFoldDB" id="A0A9D1JGI3"/>
<dbReference type="Gene3D" id="3.40.50.300">
    <property type="entry name" value="P-loop containing nucleotide triphosphate hydrolases"/>
    <property type="match status" value="2"/>
</dbReference>
<dbReference type="InterPro" id="IPR003439">
    <property type="entry name" value="ABC_transporter-like_ATP-bd"/>
</dbReference>
<dbReference type="PROSITE" id="PS50893">
    <property type="entry name" value="ABC_TRANSPORTER_2"/>
    <property type="match status" value="2"/>
</dbReference>
<reference evidence="10" key="2">
    <citation type="journal article" date="2021" name="PeerJ">
        <title>Extensive microbial diversity within the chicken gut microbiome revealed by metagenomics and culture.</title>
        <authorList>
            <person name="Gilroy R."/>
            <person name="Ravi A."/>
            <person name="Getino M."/>
            <person name="Pursley I."/>
            <person name="Horton D.L."/>
            <person name="Alikhan N.F."/>
            <person name="Baker D."/>
            <person name="Gharbi K."/>
            <person name="Hall N."/>
            <person name="Watson M."/>
            <person name="Adriaenssens E.M."/>
            <person name="Foster-Nyarko E."/>
            <person name="Jarju S."/>
            <person name="Secka A."/>
            <person name="Antonio M."/>
            <person name="Oren A."/>
            <person name="Chaudhuri R.R."/>
            <person name="La Ragione R."/>
            <person name="Hildebrand F."/>
            <person name="Pallen M.J."/>
        </authorList>
    </citation>
    <scope>NUCLEOTIDE SEQUENCE</scope>
    <source>
        <strain evidence="10">ChiSxjej1B13-7041</strain>
    </source>
</reference>
<dbReference type="SUPFAM" id="SSF52540">
    <property type="entry name" value="P-loop containing nucleoside triphosphate hydrolases"/>
    <property type="match status" value="2"/>
</dbReference>
<dbReference type="CDD" id="cd03216">
    <property type="entry name" value="ABC_Carb_Monos_I"/>
    <property type="match status" value="1"/>
</dbReference>
<name>A0A9D1JGI3_9FIRM</name>
<protein>
    <submittedName>
        <fullName evidence="10">Sugar ABC transporter ATP-binding protein</fullName>
    </submittedName>
</protein>
<comment type="caution">
    <text evidence="10">The sequence shown here is derived from an EMBL/GenBank/DDBJ whole genome shotgun (WGS) entry which is preliminary data.</text>
</comment>
<feature type="domain" description="ABC transporter" evidence="9">
    <location>
        <begin position="7"/>
        <end position="243"/>
    </location>
</feature>
<evidence type="ECO:0000313" key="10">
    <source>
        <dbReference type="EMBL" id="HIR93865.1"/>
    </source>
</evidence>
<evidence type="ECO:0000259" key="9">
    <source>
        <dbReference type="PROSITE" id="PS50893"/>
    </source>
</evidence>
<dbReference type="InterPro" id="IPR003593">
    <property type="entry name" value="AAA+_ATPase"/>
</dbReference>
<feature type="domain" description="ABC transporter" evidence="9">
    <location>
        <begin position="254"/>
        <end position="496"/>
    </location>
</feature>
<dbReference type="FunFam" id="3.40.50.300:FF:000127">
    <property type="entry name" value="Ribose import ATP-binding protein RbsA"/>
    <property type="match status" value="1"/>
</dbReference>
<reference evidence="10" key="1">
    <citation type="submission" date="2020-10" db="EMBL/GenBank/DDBJ databases">
        <authorList>
            <person name="Gilroy R."/>
        </authorList>
    </citation>
    <scope>NUCLEOTIDE SEQUENCE</scope>
    <source>
        <strain evidence="10">ChiSxjej1B13-7041</strain>
    </source>
</reference>
<dbReference type="GO" id="GO:0005524">
    <property type="term" value="F:ATP binding"/>
    <property type="evidence" value="ECO:0007669"/>
    <property type="project" value="UniProtKB-KW"/>
</dbReference>
<keyword evidence="3" id="KW-1003">Cell membrane</keyword>
<keyword evidence="5" id="KW-0547">Nucleotide-binding</keyword>
<evidence type="ECO:0000256" key="3">
    <source>
        <dbReference type="ARBA" id="ARBA00022475"/>
    </source>
</evidence>
<gene>
    <name evidence="10" type="ORF">IAB98_10660</name>
</gene>
<dbReference type="PROSITE" id="PS00211">
    <property type="entry name" value="ABC_TRANSPORTER_1"/>
    <property type="match status" value="1"/>
</dbReference>
<keyword evidence="4" id="KW-0677">Repeat</keyword>
<keyword evidence="2" id="KW-0813">Transport</keyword>
<evidence type="ECO:0000256" key="4">
    <source>
        <dbReference type="ARBA" id="ARBA00022737"/>
    </source>
</evidence>
<evidence type="ECO:0000313" key="11">
    <source>
        <dbReference type="Proteomes" id="UP000886841"/>
    </source>
</evidence>
<dbReference type="PANTHER" id="PTHR43790">
    <property type="entry name" value="CARBOHYDRATE TRANSPORT ATP-BINDING PROTEIN MG119-RELATED"/>
    <property type="match status" value="1"/>
</dbReference>
<evidence type="ECO:0000256" key="8">
    <source>
        <dbReference type="ARBA" id="ARBA00023136"/>
    </source>
</evidence>
<dbReference type="PANTHER" id="PTHR43790:SF9">
    <property type="entry name" value="GALACTOFURANOSE TRANSPORTER ATP-BINDING PROTEIN YTFR"/>
    <property type="match status" value="1"/>
</dbReference>
<evidence type="ECO:0000256" key="6">
    <source>
        <dbReference type="ARBA" id="ARBA00022840"/>
    </source>
</evidence>
<comment type="subcellular location">
    <subcellularLocation>
        <location evidence="1">Cell membrane</location>
        <topology evidence="1">Peripheral membrane protein</topology>
    </subcellularLocation>
</comment>